<dbReference type="AlphaFoldDB" id="A0A7W6RWZ4"/>
<protein>
    <submittedName>
        <fullName evidence="2">LPS sulfotransferase NodH</fullName>
    </submittedName>
</protein>
<sequence>MDRALPPEDFVNAAFDAAADTPPSDLLVILSTPRSGSTLLCDLLYRAGVCVAHEYFQPFQYLPALAARWGAHRDGRVDLPAYAAALRRHRTGPGGWLGVNLHGHHLPVFLRIEEAFADLRPHYVLLRRRDTVAQAVSYHIARTTGAWSAHFEATAPASYSFEGIDTALRNIVQWTTWAEAFLKARTADARTVWYEDLVADPAAVLRSLPGVPADAPVATDLRAQAPDGPNTAFAARYGADKMRALCADR</sequence>
<organism evidence="2 3">
    <name type="scientific">Roseospira goensis</name>
    <dbReference type="NCBI Taxonomy" id="391922"/>
    <lineage>
        <taxon>Bacteria</taxon>
        <taxon>Pseudomonadati</taxon>
        <taxon>Pseudomonadota</taxon>
        <taxon>Alphaproteobacteria</taxon>
        <taxon>Rhodospirillales</taxon>
        <taxon>Rhodospirillaceae</taxon>
        <taxon>Roseospira</taxon>
    </lineage>
</organism>
<dbReference type="Proteomes" id="UP000555728">
    <property type="component" value="Unassembled WGS sequence"/>
</dbReference>
<dbReference type="GO" id="GO:0016740">
    <property type="term" value="F:transferase activity"/>
    <property type="evidence" value="ECO:0007669"/>
    <property type="project" value="UniProtKB-KW"/>
</dbReference>
<gene>
    <name evidence="2" type="ORF">GGD88_000328</name>
</gene>
<feature type="domain" description="Sulphotransferase Stf0" evidence="1">
    <location>
        <begin position="28"/>
        <end position="237"/>
    </location>
</feature>
<reference evidence="2 3" key="1">
    <citation type="submission" date="2020-08" db="EMBL/GenBank/DDBJ databases">
        <title>Genome sequencing of Purple Non-Sulfur Bacteria from various extreme environments.</title>
        <authorList>
            <person name="Mayer M."/>
        </authorList>
    </citation>
    <scope>NUCLEOTIDE SEQUENCE [LARGE SCALE GENOMIC DNA]</scope>
    <source>
        <strain evidence="2 3">JA135</strain>
    </source>
</reference>
<evidence type="ECO:0000313" key="2">
    <source>
        <dbReference type="EMBL" id="MBB4284621.1"/>
    </source>
</evidence>
<dbReference type="RefSeq" id="WP_184431101.1">
    <property type="nucleotide sequence ID" value="NZ_JACIGI010000002.1"/>
</dbReference>
<dbReference type="InterPro" id="IPR024628">
    <property type="entry name" value="Sulfotransferase_Stf0_dom"/>
</dbReference>
<comment type="caution">
    <text evidence="2">The sequence shown here is derived from an EMBL/GenBank/DDBJ whole genome shotgun (WGS) entry which is preliminary data.</text>
</comment>
<name>A0A7W6RWZ4_9PROT</name>
<keyword evidence="2" id="KW-0808">Transferase</keyword>
<proteinExistence type="predicted"/>
<keyword evidence="3" id="KW-1185">Reference proteome</keyword>
<accession>A0A7W6RWZ4</accession>
<evidence type="ECO:0000259" key="1">
    <source>
        <dbReference type="Pfam" id="PF09037"/>
    </source>
</evidence>
<dbReference type="InterPro" id="IPR027417">
    <property type="entry name" value="P-loop_NTPase"/>
</dbReference>
<dbReference type="SUPFAM" id="SSF52540">
    <property type="entry name" value="P-loop containing nucleoside triphosphate hydrolases"/>
    <property type="match status" value="1"/>
</dbReference>
<dbReference type="EMBL" id="JACIGI010000002">
    <property type="protein sequence ID" value="MBB4284621.1"/>
    <property type="molecule type" value="Genomic_DNA"/>
</dbReference>
<dbReference type="Pfam" id="PF09037">
    <property type="entry name" value="Sulphotransf"/>
    <property type="match status" value="1"/>
</dbReference>
<dbReference type="Gene3D" id="3.40.50.300">
    <property type="entry name" value="P-loop containing nucleotide triphosphate hydrolases"/>
    <property type="match status" value="1"/>
</dbReference>
<evidence type="ECO:0000313" key="3">
    <source>
        <dbReference type="Proteomes" id="UP000555728"/>
    </source>
</evidence>